<dbReference type="Pfam" id="PF03217">
    <property type="entry name" value="SlpA"/>
    <property type="match status" value="1"/>
</dbReference>
<dbReference type="RefSeq" id="WP_164505343.1">
    <property type="nucleotide sequence ID" value="NZ_JBHTOI010000038.1"/>
</dbReference>
<accession>A0ABW4BUR8</accession>
<dbReference type="InterPro" id="IPR024968">
    <property type="entry name" value="SlpA_C_lactobacillus"/>
</dbReference>
<dbReference type="InterPro" id="IPR011889">
    <property type="entry name" value="Liste_lipo_26"/>
</dbReference>
<organism evidence="3 4">
    <name type="scientific">Companilactobacillus keshanensis</name>
    <dbReference type="NCBI Taxonomy" id="2486003"/>
    <lineage>
        <taxon>Bacteria</taxon>
        <taxon>Bacillati</taxon>
        <taxon>Bacillota</taxon>
        <taxon>Bacilli</taxon>
        <taxon>Lactobacillales</taxon>
        <taxon>Lactobacillaceae</taxon>
        <taxon>Companilactobacillus</taxon>
    </lineage>
</organism>
<feature type="region of interest" description="Disordered" evidence="1">
    <location>
        <begin position="58"/>
        <end position="163"/>
    </location>
</feature>
<feature type="compositionally biased region" description="Low complexity" evidence="1">
    <location>
        <begin position="149"/>
        <end position="163"/>
    </location>
</feature>
<sequence length="1165" mass="130179">MRFQQLKCNQNIILRKRLYKSGKNWMIKSSLSFAGGLILFGATQVLTVSADTVPSVQTTQDVDSSGSNQSNTAQSNTNTIGNSSNNKYSTNSEQKNTVTVNNQSNNNLTNNNMNDSESQRTVQYSAQPSEPVAQANAQDPTQRNQVQQTSNATATTTDPSTIPTGAQKLGSCYYYVDDNEVMHFTAGEFTQAQYDAIPKDDNGPVFKGINYKPYNKVSFDGKVIAHGSIAKFFQFTQITSIDNLDNFDTSDVTDFSDFLNSSKIQSFDLGKIDTSKATSMSNMFASCSDLTSINTRKSDGTIFDTSKVTNFSGMFANDNSLKSLDISGLDTQNAVDLERMFMGDANIKYLDVSSFDTSKDTNMDSMFEWLGQAVDGIVNINGLEKFNTSNVTDMSFMFAGVNFNAAELKGFNTSKVKSMNSMFWKSTLQGKLDLSNFTGDSLVSMSEMFLDAKGLTEIDLSNLNTPNLIDSQGLDEELSLWGAFEGCENLVKVDLSKFNSKNVNNYMNLFKDCSKLTTIIWPNESTDSATKFNSMFSNDSSLTSDSLEFLNQFNASKVTDFSSMFYGCSAITNLHSIESWNVNSASNLAQMFDEDKSLTDLDLSSWNLNNANDFSWLFDACISLSSLKLPEFDDPKDSNNFNMSNMFTGDDKLNLLDFSKFNVPIGTDKENMLTGVKHLYKLILNNKVNLDDSNLSYYDIYKGWYNVGNGTDEDPEGNLILHDGNEMMKTYSNDNGPDETWVIAERKFVNYQVKYVDYDTGKVLDKSYNISDETREGWPLTIQTLKERNISVPGYDMDTYYYGPDDTAYSYDNGEDLTVIIPMYGTDAANNLIYTVKVKASNLIIKVSDIVNPIILPVGDPNPVSANKNFESLNSTKQLNPDKTKIDLNMGVNNGDVNSSETTLFKMIYGKDFSGPFPATVKDLVTQILSAANVLRNGIVIRACSLTIDPVYITNPDPNNGNNSGGTTNDRVVTAINQTSATFADRPAVQLYDFDGKAIEGRMLGINTDWKNDQKMTLDGQTYYRVSTDEWVKDNDVYIYVGYLAKVRTYKENKVQLKNAHLDDARVLDPSTDWKTDRYAILNGQNYYRVSTNEFVPFDKVYEYQDSDKVIHSKRATPIYDERGNDVLNTLIPNSDYKTDKSVNINKETYYRVSTDEFVKKSDII</sequence>
<proteinExistence type="predicted"/>
<feature type="domain" description="S-layer protein C-terminal" evidence="2">
    <location>
        <begin position="1115"/>
        <end position="1162"/>
    </location>
</feature>
<name>A0ABW4BUR8_9LACO</name>
<protein>
    <submittedName>
        <fullName evidence="3">BspA family leucine-rich repeat surface protein</fullName>
    </submittedName>
</protein>
<feature type="compositionally biased region" description="Polar residues" evidence="1">
    <location>
        <begin position="135"/>
        <end position="148"/>
    </location>
</feature>
<dbReference type="InterPro" id="IPR005046">
    <property type="entry name" value="DUF285"/>
</dbReference>
<evidence type="ECO:0000259" key="2">
    <source>
        <dbReference type="Pfam" id="PF03217"/>
    </source>
</evidence>
<dbReference type="Pfam" id="PF03382">
    <property type="entry name" value="DUF285"/>
    <property type="match status" value="4"/>
</dbReference>
<feature type="compositionally biased region" description="Low complexity" evidence="1">
    <location>
        <begin position="64"/>
        <end position="86"/>
    </location>
</feature>
<comment type="caution">
    <text evidence="3">The sequence shown here is derived from an EMBL/GenBank/DDBJ whole genome shotgun (WGS) entry which is preliminary data.</text>
</comment>
<dbReference type="SUPFAM" id="SSF52047">
    <property type="entry name" value="RNI-like"/>
    <property type="match status" value="2"/>
</dbReference>
<dbReference type="InterPro" id="IPR032675">
    <property type="entry name" value="LRR_dom_sf"/>
</dbReference>
<reference evidence="4" key="1">
    <citation type="journal article" date="2019" name="Int. J. Syst. Evol. Microbiol.">
        <title>The Global Catalogue of Microorganisms (GCM) 10K type strain sequencing project: providing services to taxonomists for standard genome sequencing and annotation.</title>
        <authorList>
            <consortium name="The Broad Institute Genomics Platform"/>
            <consortium name="The Broad Institute Genome Sequencing Center for Infectious Disease"/>
            <person name="Wu L."/>
            <person name="Ma J."/>
        </authorList>
    </citation>
    <scope>NUCLEOTIDE SEQUENCE [LARGE SCALE GENOMIC DNA]</scope>
    <source>
        <strain evidence="4">CCM 8936</strain>
    </source>
</reference>
<dbReference type="NCBIfam" id="TIGR02167">
    <property type="entry name" value="Liste_lipo_26"/>
    <property type="match status" value="4"/>
</dbReference>
<evidence type="ECO:0000313" key="3">
    <source>
        <dbReference type="EMBL" id="MFD1418277.1"/>
    </source>
</evidence>
<dbReference type="Gene3D" id="3.80.10.10">
    <property type="entry name" value="Ribonuclease Inhibitor"/>
    <property type="match status" value="2"/>
</dbReference>
<feature type="compositionally biased region" description="Polar residues" evidence="1">
    <location>
        <begin position="115"/>
        <end position="128"/>
    </location>
</feature>
<evidence type="ECO:0000256" key="1">
    <source>
        <dbReference type="SAM" id="MobiDB-lite"/>
    </source>
</evidence>
<feature type="compositionally biased region" description="Low complexity" evidence="1">
    <location>
        <begin position="96"/>
        <end position="114"/>
    </location>
</feature>
<evidence type="ECO:0000313" key="4">
    <source>
        <dbReference type="Proteomes" id="UP001597251"/>
    </source>
</evidence>
<gene>
    <name evidence="3" type="ORF">ACFQ42_05960</name>
</gene>
<keyword evidence="4" id="KW-1185">Reference proteome</keyword>
<dbReference type="Proteomes" id="UP001597251">
    <property type="component" value="Unassembled WGS sequence"/>
</dbReference>
<dbReference type="EMBL" id="JBHTOI010000038">
    <property type="protein sequence ID" value="MFD1418277.1"/>
    <property type="molecule type" value="Genomic_DNA"/>
</dbReference>